<feature type="domain" description="Ig-like" evidence="2">
    <location>
        <begin position="54"/>
        <end position="161"/>
    </location>
</feature>
<reference evidence="3 4" key="2">
    <citation type="submission" date="2010-03" db="EMBL/GenBank/DDBJ databases">
        <authorList>
            <person name="Pajon A."/>
        </authorList>
    </citation>
    <scope>NUCLEOTIDE SEQUENCE [LARGE SCALE GENOMIC DNA]</scope>
    <source>
        <strain evidence="3 4">GD/7</strain>
    </source>
</reference>
<evidence type="ECO:0000313" key="4">
    <source>
        <dbReference type="Proteomes" id="UP000008798"/>
    </source>
</evidence>
<gene>
    <name evidence="3" type="ORF">CC1_21570</name>
</gene>
<sequence length="161" mass="16944">MRKIFAFLLTFIMALSTTCVAFAGEMPTTSNTYPAEYEYFDDGSYIVTTITEEPAVSFARATSTKTASKTATYKSSSGASLWSVTVTGTFSYTGSSATCTSSSVSANSYSSSWKINSKSASKSGATAKATAKAYQYDSNGKYITSATKTVSLTCSVNGKLS</sequence>
<evidence type="ECO:0000313" key="3">
    <source>
        <dbReference type="EMBL" id="CBK80859.1"/>
    </source>
</evidence>
<feature type="signal peptide" evidence="1">
    <location>
        <begin position="1"/>
        <end position="23"/>
    </location>
</feature>
<accession>D4J938</accession>
<proteinExistence type="predicted"/>
<dbReference type="RefSeq" id="WP_015514427.1">
    <property type="nucleotide sequence ID" value="NC_021009.1"/>
</dbReference>
<dbReference type="KEGG" id="cct:CC1_21570"/>
<protein>
    <recommendedName>
        <fullName evidence="2">Ig-like domain-containing protein</fullName>
    </recommendedName>
</protein>
<evidence type="ECO:0000256" key="1">
    <source>
        <dbReference type="SAM" id="SignalP"/>
    </source>
</evidence>
<organism evidence="3 4">
    <name type="scientific">Coprococcus catus GD/7</name>
    <dbReference type="NCBI Taxonomy" id="717962"/>
    <lineage>
        <taxon>Bacteria</taxon>
        <taxon>Bacillati</taxon>
        <taxon>Bacillota</taxon>
        <taxon>Clostridia</taxon>
        <taxon>Lachnospirales</taxon>
        <taxon>Lachnospiraceae</taxon>
        <taxon>Coprococcus</taxon>
    </lineage>
</organism>
<keyword evidence="1" id="KW-0732">Signal</keyword>
<evidence type="ECO:0000259" key="2">
    <source>
        <dbReference type="PROSITE" id="PS50835"/>
    </source>
</evidence>
<dbReference type="EMBL" id="FP929038">
    <property type="protein sequence ID" value="CBK80859.1"/>
    <property type="molecule type" value="Genomic_DNA"/>
</dbReference>
<reference evidence="3 4" key="1">
    <citation type="submission" date="2010-03" db="EMBL/GenBank/DDBJ databases">
        <title>The genome sequence of Coprococcus catus GD/7.</title>
        <authorList>
            <consortium name="metaHIT consortium -- http://www.metahit.eu/"/>
            <person name="Pajon A."/>
            <person name="Turner K."/>
            <person name="Parkhill J."/>
            <person name="Duncan S."/>
            <person name="Flint H."/>
        </authorList>
    </citation>
    <scope>NUCLEOTIDE SEQUENCE [LARGE SCALE GENOMIC DNA]</scope>
    <source>
        <strain evidence="3 4">GD/7</strain>
    </source>
</reference>
<dbReference type="AlphaFoldDB" id="D4J938"/>
<dbReference type="PATRIC" id="fig|717962.3.peg.2075"/>
<name>D4J938_9FIRM</name>
<dbReference type="PROSITE" id="PS50835">
    <property type="entry name" value="IG_LIKE"/>
    <property type="match status" value="1"/>
</dbReference>
<dbReference type="InterPro" id="IPR007110">
    <property type="entry name" value="Ig-like_dom"/>
</dbReference>
<dbReference type="Proteomes" id="UP000008798">
    <property type="component" value="Chromosome"/>
</dbReference>
<dbReference type="HOGENOM" id="CLU_140229_0_0_9"/>
<feature type="chain" id="PRO_5003059795" description="Ig-like domain-containing protein" evidence="1">
    <location>
        <begin position="24"/>
        <end position="161"/>
    </location>
</feature>